<evidence type="ECO:0000256" key="1">
    <source>
        <dbReference type="ARBA" id="ARBA00023012"/>
    </source>
</evidence>
<feature type="domain" description="Response regulatory" evidence="3">
    <location>
        <begin position="9"/>
        <end position="121"/>
    </location>
</feature>
<dbReference type="Pfam" id="PF04397">
    <property type="entry name" value="LytTR"/>
    <property type="match status" value="1"/>
</dbReference>
<dbReference type="EMBL" id="CP104694">
    <property type="protein sequence ID" value="UXI70587.1"/>
    <property type="molecule type" value="Genomic_DNA"/>
</dbReference>
<gene>
    <name evidence="5" type="ORF">N4264_13375</name>
</gene>
<evidence type="ECO:0000313" key="6">
    <source>
        <dbReference type="Proteomes" id="UP001064632"/>
    </source>
</evidence>
<name>A0ABY6BS39_9GAMM</name>
<reference evidence="5" key="1">
    <citation type="submission" date="2022-09" db="EMBL/GenBank/DDBJ databases">
        <title>Tahibacter sp. nov., isolated from a fresh water.</title>
        <authorList>
            <person name="Baek J.H."/>
            <person name="Lee J.K."/>
            <person name="Kim J.M."/>
            <person name="Jeon C.O."/>
        </authorList>
    </citation>
    <scope>NUCLEOTIDE SEQUENCE</scope>
    <source>
        <strain evidence="5">W38</strain>
    </source>
</reference>
<feature type="domain" description="HTH LytTR-type" evidence="4">
    <location>
        <begin position="150"/>
        <end position="254"/>
    </location>
</feature>
<feature type="modified residue" description="4-aspartylphosphate" evidence="2">
    <location>
        <position position="59"/>
    </location>
</feature>
<evidence type="ECO:0000256" key="2">
    <source>
        <dbReference type="PROSITE-ProRule" id="PRU00169"/>
    </source>
</evidence>
<sequence>MSAGTLPLKVLVVDDEPLARENVTALLERDAEVEVVGQGNGVDAVALVARLRPDILFLDIQMPEVDGFALLELIGADAVPAIVFVTAYDRYALRAFDVHALDYLLKPFTDARFASALDRAKEQVRTRRRGELDGRIAELLRAQQSPRTRFLVPGRDKTIVVEASQVDWIEAADYYICLHCGDASHLLRDTMDEVERQLDPQQFFRVHRSAIVNLARVREIHPLFRGDCELKLTDGVTVRLSRHRRREFEARFAQLGTRR</sequence>
<dbReference type="PROSITE" id="PS50110">
    <property type="entry name" value="RESPONSE_REGULATORY"/>
    <property type="match status" value="1"/>
</dbReference>
<keyword evidence="2" id="KW-0597">Phosphoprotein</keyword>
<protein>
    <submittedName>
        <fullName evidence="5">LytTR family DNA-binding domain-containing protein</fullName>
    </submittedName>
</protein>
<evidence type="ECO:0000313" key="5">
    <source>
        <dbReference type="EMBL" id="UXI70587.1"/>
    </source>
</evidence>
<organism evidence="5 6">
    <name type="scientific">Tahibacter amnicola</name>
    <dbReference type="NCBI Taxonomy" id="2976241"/>
    <lineage>
        <taxon>Bacteria</taxon>
        <taxon>Pseudomonadati</taxon>
        <taxon>Pseudomonadota</taxon>
        <taxon>Gammaproteobacteria</taxon>
        <taxon>Lysobacterales</taxon>
        <taxon>Rhodanobacteraceae</taxon>
        <taxon>Tahibacter</taxon>
    </lineage>
</organism>
<dbReference type="InterPro" id="IPR007492">
    <property type="entry name" value="LytTR_DNA-bd_dom"/>
</dbReference>
<keyword evidence="5" id="KW-0238">DNA-binding</keyword>
<dbReference type="SMART" id="SM00448">
    <property type="entry name" value="REC"/>
    <property type="match status" value="1"/>
</dbReference>
<keyword evidence="1" id="KW-0902">Two-component regulatory system</keyword>
<dbReference type="InterPro" id="IPR046947">
    <property type="entry name" value="LytR-like"/>
</dbReference>
<dbReference type="Pfam" id="PF00072">
    <property type="entry name" value="Response_reg"/>
    <property type="match status" value="1"/>
</dbReference>
<dbReference type="Gene3D" id="3.40.50.2300">
    <property type="match status" value="1"/>
</dbReference>
<dbReference type="Gene3D" id="2.40.50.1020">
    <property type="entry name" value="LytTr DNA-binding domain"/>
    <property type="match status" value="1"/>
</dbReference>
<dbReference type="SUPFAM" id="SSF52172">
    <property type="entry name" value="CheY-like"/>
    <property type="match status" value="1"/>
</dbReference>
<dbReference type="SMART" id="SM00850">
    <property type="entry name" value="LytTR"/>
    <property type="match status" value="1"/>
</dbReference>
<accession>A0ABY6BS39</accession>
<dbReference type="RefSeq" id="WP_261697533.1">
    <property type="nucleotide sequence ID" value="NZ_CP104694.1"/>
</dbReference>
<dbReference type="Proteomes" id="UP001064632">
    <property type="component" value="Chromosome"/>
</dbReference>
<dbReference type="InterPro" id="IPR001789">
    <property type="entry name" value="Sig_transdc_resp-reg_receiver"/>
</dbReference>
<dbReference type="PANTHER" id="PTHR37299">
    <property type="entry name" value="TRANSCRIPTIONAL REGULATOR-RELATED"/>
    <property type="match status" value="1"/>
</dbReference>
<keyword evidence="6" id="KW-1185">Reference proteome</keyword>
<dbReference type="InterPro" id="IPR011006">
    <property type="entry name" value="CheY-like_superfamily"/>
</dbReference>
<evidence type="ECO:0000259" key="3">
    <source>
        <dbReference type="PROSITE" id="PS50110"/>
    </source>
</evidence>
<dbReference type="GO" id="GO:0003677">
    <property type="term" value="F:DNA binding"/>
    <property type="evidence" value="ECO:0007669"/>
    <property type="project" value="UniProtKB-KW"/>
</dbReference>
<proteinExistence type="predicted"/>
<evidence type="ECO:0000259" key="4">
    <source>
        <dbReference type="PROSITE" id="PS50930"/>
    </source>
</evidence>
<dbReference type="PANTHER" id="PTHR37299:SF1">
    <property type="entry name" value="STAGE 0 SPORULATION PROTEIN A HOMOLOG"/>
    <property type="match status" value="1"/>
</dbReference>
<dbReference type="PROSITE" id="PS50930">
    <property type="entry name" value="HTH_LYTTR"/>
    <property type="match status" value="1"/>
</dbReference>